<dbReference type="GO" id="GO:0005829">
    <property type="term" value="C:cytosol"/>
    <property type="evidence" value="ECO:0007669"/>
    <property type="project" value="TreeGrafter"/>
</dbReference>
<dbReference type="PANTHER" id="PTHR33515:SF1">
    <property type="entry name" value="RIBOSOME-BINDING FACTOR A, CHLOROPLASTIC-RELATED"/>
    <property type="match status" value="1"/>
</dbReference>
<name>I4EEF1_9BACT</name>
<dbReference type="SUPFAM" id="SSF89919">
    <property type="entry name" value="Ribosome-binding factor A, RbfA"/>
    <property type="match status" value="1"/>
</dbReference>
<proteinExistence type="inferred from homology"/>
<comment type="similarity">
    <text evidence="2">Belongs to the RbfA family.</text>
</comment>
<dbReference type="HAMAP" id="MF_00003">
    <property type="entry name" value="RbfA"/>
    <property type="match status" value="1"/>
</dbReference>
<dbReference type="Pfam" id="PF02033">
    <property type="entry name" value="RBFA"/>
    <property type="match status" value="1"/>
</dbReference>
<keyword evidence="2" id="KW-0963">Cytoplasm</keyword>
<feature type="region of interest" description="Disordered" evidence="3">
    <location>
        <begin position="127"/>
        <end position="157"/>
    </location>
</feature>
<evidence type="ECO:0000313" key="4">
    <source>
        <dbReference type="EMBL" id="CCF83063.1"/>
    </source>
</evidence>
<evidence type="ECO:0000313" key="5">
    <source>
        <dbReference type="Proteomes" id="UP000004221"/>
    </source>
</evidence>
<dbReference type="GO" id="GO:0043024">
    <property type="term" value="F:ribosomal small subunit binding"/>
    <property type="evidence" value="ECO:0007669"/>
    <property type="project" value="TreeGrafter"/>
</dbReference>
<comment type="subcellular location">
    <subcellularLocation>
        <location evidence="2">Cytoplasm</location>
    </subcellularLocation>
</comment>
<dbReference type="PANTHER" id="PTHR33515">
    <property type="entry name" value="RIBOSOME-BINDING FACTOR A, CHLOROPLASTIC-RELATED"/>
    <property type="match status" value="1"/>
</dbReference>
<feature type="compositionally biased region" description="Basic and acidic residues" evidence="3">
    <location>
        <begin position="145"/>
        <end position="157"/>
    </location>
</feature>
<dbReference type="GO" id="GO:0030490">
    <property type="term" value="P:maturation of SSU-rRNA"/>
    <property type="evidence" value="ECO:0007669"/>
    <property type="project" value="UniProtKB-UniRule"/>
</dbReference>
<gene>
    <name evidence="2 4" type="primary">rbfA</name>
    <name evidence="4" type="ORF">NITHO_1800009</name>
</gene>
<dbReference type="PROSITE" id="PS01319">
    <property type="entry name" value="RBFA"/>
    <property type="match status" value="1"/>
</dbReference>
<dbReference type="EMBL" id="CAGS01000091">
    <property type="protein sequence ID" value="CCF83063.1"/>
    <property type="molecule type" value="Genomic_DNA"/>
</dbReference>
<accession>I4EEF1</accession>
<dbReference type="Gene3D" id="3.30.300.20">
    <property type="match status" value="1"/>
</dbReference>
<reference evidence="4 5" key="1">
    <citation type="journal article" date="2012" name="ISME J.">
        <title>Nitrification expanded: discovery, physiology and genomics of a nitrite-oxidizing bacterium from the phylum Chloroflexi.</title>
        <authorList>
            <person name="Sorokin D.Y."/>
            <person name="Lucker S."/>
            <person name="Vejmelkova D."/>
            <person name="Kostrikina N.A."/>
            <person name="Kleerebezem R."/>
            <person name="Rijpstra W.I."/>
            <person name="Damste J.S."/>
            <person name="Le Paslier D."/>
            <person name="Muyzer G."/>
            <person name="Wagner M."/>
            <person name="van Loosdrecht M.C."/>
            <person name="Daims H."/>
        </authorList>
    </citation>
    <scope>NUCLEOTIDE SEQUENCE [LARGE SCALE GENOMIC DNA]</scope>
    <source>
        <strain evidence="5">none</strain>
    </source>
</reference>
<dbReference type="InterPro" id="IPR015946">
    <property type="entry name" value="KH_dom-like_a/b"/>
</dbReference>
<dbReference type="Proteomes" id="UP000004221">
    <property type="component" value="Unassembled WGS sequence"/>
</dbReference>
<dbReference type="AlphaFoldDB" id="I4EEF1"/>
<dbReference type="InterPro" id="IPR023799">
    <property type="entry name" value="RbfA_dom_sf"/>
</dbReference>
<protein>
    <recommendedName>
        <fullName evidence="2">Ribosome-binding factor A</fullName>
    </recommendedName>
</protein>
<comment type="caution">
    <text evidence="4">The sequence shown here is derived from an EMBL/GenBank/DDBJ whole genome shotgun (WGS) entry which is preliminary data.</text>
</comment>
<dbReference type="InterPro" id="IPR020053">
    <property type="entry name" value="Ribosome-bd_factorA_CS"/>
</dbReference>
<keyword evidence="5" id="KW-1185">Reference proteome</keyword>
<keyword evidence="1 2" id="KW-0690">Ribosome biogenesis</keyword>
<organism evidence="4 5">
    <name type="scientific">Nitrolancea hollandica Lb</name>
    <dbReference type="NCBI Taxonomy" id="1129897"/>
    <lineage>
        <taxon>Bacteria</taxon>
        <taxon>Pseudomonadati</taxon>
        <taxon>Thermomicrobiota</taxon>
        <taxon>Thermomicrobia</taxon>
        <taxon>Sphaerobacterales</taxon>
        <taxon>Sphaerobacterineae</taxon>
        <taxon>Sphaerobacteraceae</taxon>
        <taxon>Nitrolancea</taxon>
    </lineage>
</organism>
<comment type="subunit">
    <text evidence="2">Monomer. Binds 30S ribosomal subunits, but not 50S ribosomal subunits or 70S ribosomes.</text>
</comment>
<comment type="function">
    <text evidence="2">One of several proteins that assist in the late maturation steps of the functional core of the 30S ribosomal subunit. Associates with free 30S ribosomal subunits (but not with 30S subunits that are part of 70S ribosomes or polysomes). Required for efficient processing of 16S rRNA. May interact with the 5'-terminal helix region of 16S rRNA.</text>
</comment>
<feature type="region of interest" description="Disordered" evidence="3">
    <location>
        <begin position="1"/>
        <end position="22"/>
    </location>
</feature>
<evidence type="ECO:0000256" key="2">
    <source>
        <dbReference type="HAMAP-Rule" id="MF_00003"/>
    </source>
</evidence>
<sequence>MGDGELVRRPVGHNHGFGGRTMSSRRQEQVAEFLRDEVSEIITREMKDPRLGFVSITRVELSPDLRYAKVFISVFGSEEEREATLRALTGAAGFVRYQLKPRMRIRHIPEISFQLDRSMEHAEEVARTLNKIRRRNPSSAGEPPDEPRGEGADDGHE</sequence>
<dbReference type="NCBIfam" id="TIGR00082">
    <property type="entry name" value="rbfA"/>
    <property type="match status" value="1"/>
</dbReference>
<dbReference type="InterPro" id="IPR000238">
    <property type="entry name" value="RbfA"/>
</dbReference>
<evidence type="ECO:0000256" key="3">
    <source>
        <dbReference type="SAM" id="MobiDB-lite"/>
    </source>
</evidence>
<evidence type="ECO:0000256" key="1">
    <source>
        <dbReference type="ARBA" id="ARBA00022517"/>
    </source>
</evidence>